<evidence type="ECO:0000313" key="2">
    <source>
        <dbReference type="EMBL" id="SDO23439.1"/>
    </source>
</evidence>
<feature type="transmembrane region" description="Helical" evidence="1">
    <location>
        <begin position="20"/>
        <end position="42"/>
    </location>
</feature>
<evidence type="ECO:0008006" key="4">
    <source>
        <dbReference type="Google" id="ProtNLM"/>
    </source>
</evidence>
<dbReference type="Proteomes" id="UP000198741">
    <property type="component" value="Chromosome I"/>
</dbReference>
<keyword evidence="1" id="KW-1133">Transmembrane helix</keyword>
<organism evidence="2 3">
    <name type="scientific">Nakamurella panacisegetis</name>
    <dbReference type="NCBI Taxonomy" id="1090615"/>
    <lineage>
        <taxon>Bacteria</taxon>
        <taxon>Bacillati</taxon>
        <taxon>Actinomycetota</taxon>
        <taxon>Actinomycetes</taxon>
        <taxon>Nakamurellales</taxon>
        <taxon>Nakamurellaceae</taxon>
        <taxon>Nakamurella</taxon>
    </lineage>
</organism>
<keyword evidence="3" id="KW-1185">Reference proteome</keyword>
<proteinExistence type="predicted"/>
<dbReference type="STRING" id="1090615.SAMN04515671_0242"/>
<evidence type="ECO:0000313" key="3">
    <source>
        <dbReference type="Proteomes" id="UP000198741"/>
    </source>
</evidence>
<protein>
    <recommendedName>
        <fullName evidence="4">DUF3515 domain-containing protein</fullName>
    </recommendedName>
</protein>
<dbReference type="Pfam" id="PF12028">
    <property type="entry name" value="DUF3515"/>
    <property type="match status" value="1"/>
</dbReference>
<name>A0A1H0HW93_9ACTN</name>
<sequence length="192" mass="19587">MVTVTRAKPATDAGRSGQPWSVYAALTVVVLAIGVAVTLGVIKKNNPVVDTGPLPVSTVGQPGADSAACKSLMPHLPSELAGSPRRTIEGGGDGVAAWGDPAVILRCGMETPAELTCSSELTEINSVKWLQLPDDGLDATTYIAADRTVRIAVTVPTGTGTAAMGDLSSIVGTTLAARQPCRNGLLLPTDVE</sequence>
<dbReference type="AlphaFoldDB" id="A0A1H0HW93"/>
<evidence type="ECO:0000256" key="1">
    <source>
        <dbReference type="SAM" id="Phobius"/>
    </source>
</evidence>
<gene>
    <name evidence="2" type="ORF">SAMN04515671_0242</name>
</gene>
<dbReference type="InterPro" id="IPR021903">
    <property type="entry name" value="DUF3515"/>
</dbReference>
<keyword evidence="1" id="KW-0472">Membrane</keyword>
<accession>A0A1H0HW93</accession>
<reference evidence="2 3" key="1">
    <citation type="submission" date="2016-10" db="EMBL/GenBank/DDBJ databases">
        <authorList>
            <person name="de Groot N.N."/>
        </authorList>
    </citation>
    <scope>NUCLEOTIDE SEQUENCE [LARGE SCALE GENOMIC DNA]</scope>
    <source>
        <strain evidence="3">P4-7,KCTC 19426,CECT 7604</strain>
    </source>
</reference>
<keyword evidence="1" id="KW-0812">Transmembrane</keyword>
<dbReference type="EMBL" id="LT629710">
    <property type="protein sequence ID" value="SDO23439.1"/>
    <property type="molecule type" value="Genomic_DNA"/>
</dbReference>